<reference evidence="1 2" key="1">
    <citation type="submission" date="2020-08" db="EMBL/GenBank/DDBJ databases">
        <title>Sequencing the genomes of 1000 actinobacteria strains.</title>
        <authorList>
            <person name="Klenk H.-P."/>
        </authorList>
    </citation>
    <scope>NUCLEOTIDE SEQUENCE [LARGE SCALE GENOMIC DNA]</scope>
    <source>
        <strain evidence="1 2">DSM 24947</strain>
    </source>
</reference>
<dbReference type="Proteomes" id="UP000573729">
    <property type="component" value="Unassembled WGS sequence"/>
</dbReference>
<dbReference type="AlphaFoldDB" id="A0A7W7BRD4"/>
<dbReference type="EMBL" id="JACHMD010000001">
    <property type="protein sequence ID" value="MBB4667421.1"/>
    <property type="molecule type" value="Genomic_DNA"/>
</dbReference>
<evidence type="ECO:0000313" key="1">
    <source>
        <dbReference type="EMBL" id="MBB4667421.1"/>
    </source>
</evidence>
<evidence type="ECO:0000313" key="2">
    <source>
        <dbReference type="Proteomes" id="UP000573729"/>
    </source>
</evidence>
<keyword evidence="2" id="KW-1185">Reference proteome</keyword>
<proteinExistence type="predicted"/>
<dbReference type="RefSeq" id="WP_184217865.1">
    <property type="nucleotide sequence ID" value="NZ_JACHMD010000001.1"/>
</dbReference>
<accession>A0A7W7BRD4</accession>
<sequence length="128" mass="14092">MVTLNSGDLPLLLKVNDGPNPIRYYTTRYRIRQSSPSIKAWATTNSSKAEALRFGLRNNSGTQVTQTVQIPRGNTGYFGFAASSGTPYIPQGEYRLLGRAVGTVIWNGEGAYGYVEVSWKGDLKYSAY</sequence>
<gene>
    <name evidence="1" type="ORF">BKA24_002130</name>
</gene>
<name>A0A7W7BRD4_9MICO</name>
<comment type="caution">
    <text evidence="1">The sequence shown here is derived from an EMBL/GenBank/DDBJ whole genome shotgun (WGS) entry which is preliminary data.</text>
</comment>
<organism evidence="1 2">
    <name type="scientific">Microbacterium marinum</name>
    <dbReference type="NCBI Taxonomy" id="421115"/>
    <lineage>
        <taxon>Bacteria</taxon>
        <taxon>Bacillati</taxon>
        <taxon>Actinomycetota</taxon>
        <taxon>Actinomycetes</taxon>
        <taxon>Micrococcales</taxon>
        <taxon>Microbacteriaceae</taxon>
        <taxon>Microbacterium</taxon>
    </lineage>
</organism>
<protein>
    <submittedName>
        <fullName evidence="1">Uncharacterized protein</fullName>
    </submittedName>
</protein>